<evidence type="ECO:0000313" key="7">
    <source>
        <dbReference type="EMBL" id="MZP42890.1"/>
    </source>
</evidence>
<dbReference type="InterPro" id="IPR000415">
    <property type="entry name" value="Nitroreductase-like"/>
</dbReference>
<dbReference type="Proteomes" id="UP000471031">
    <property type="component" value="Unassembled WGS sequence"/>
</dbReference>
<dbReference type="PROSITE" id="PS00198">
    <property type="entry name" value="4FE4S_FER_1"/>
    <property type="match status" value="2"/>
</dbReference>
<sequence length="270" mass="29218">MALLYIDPEKCTRCGACADVCPTGVIAMGDGGPEALKVPCIACGHCVAVCPHGALDHEKAPMAQQTPLEKTPVLDAETAARFLRARRSIRCYKPEPAPREKILQLLDIARMAPTGGNSQGVSYHVIESAHVLRAITAATVDWMEAEVQKGAPWAAYFAGTVEKHRKTGHDVILRGAPSLIVALTPTDFLRRGRDNAHFSLTYAELFAPSIGLGTCWAGFFESCASTGYAPLLDLLALPEDKAVVGGLMVGYPQYTYRRLVDRNPLQVTWQ</sequence>
<dbReference type="PANTHER" id="PTHR43673">
    <property type="entry name" value="NAD(P)H NITROREDUCTASE YDGI-RELATED"/>
    <property type="match status" value="1"/>
</dbReference>
<proteinExistence type="inferred from homology"/>
<dbReference type="InterPro" id="IPR017900">
    <property type="entry name" value="4Fe4S_Fe_S_CS"/>
</dbReference>
<gene>
    <name evidence="7" type="ORF">GTO89_07530</name>
</gene>
<keyword evidence="8" id="KW-1185">Reference proteome</keyword>
<comment type="similarity">
    <text evidence="1">Belongs to the nitroreductase family.</text>
</comment>
<evidence type="ECO:0000256" key="3">
    <source>
        <dbReference type="ARBA" id="ARBA00023002"/>
    </source>
</evidence>
<dbReference type="PANTHER" id="PTHR43673:SF10">
    <property type="entry name" value="NADH DEHYDROGENASE_NAD(P)H NITROREDUCTASE XCC3605-RELATED"/>
    <property type="match status" value="1"/>
</dbReference>
<evidence type="ECO:0000256" key="1">
    <source>
        <dbReference type="ARBA" id="ARBA00007118"/>
    </source>
</evidence>
<dbReference type="Gene3D" id="3.30.70.20">
    <property type="match status" value="1"/>
</dbReference>
<comment type="caution">
    <text evidence="7">The sequence shown here is derived from an EMBL/GenBank/DDBJ whole genome shotgun (WGS) entry which is preliminary data.</text>
</comment>
<dbReference type="CDD" id="cd02143">
    <property type="entry name" value="nitroreductase_FeS-like"/>
    <property type="match status" value="1"/>
</dbReference>
<evidence type="ECO:0000256" key="4">
    <source>
        <dbReference type="ARBA" id="ARBA00023004"/>
    </source>
</evidence>
<dbReference type="RefSeq" id="WP_161261461.1">
    <property type="nucleotide sequence ID" value="NZ_JAFBDC010000004.1"/>
</dbReference>
<protein>
    <submittedName>
        <fullName evidence="7">4Fe-4S dicluster domain-containing protein</fullName>
    </submittedName>
</protein>
<dbReference type="Pfam" id="PF00881">
    <property type="entry name" value="Nitroreductase"/>
    <property type="match status" value="1"/>
</dbReference>
<dbReference type="PROSITE" id="PS51379">
    <property type="entry name" value="4FE4S_FER_2"/>
    <property type="match status" value="2"/>
</dbReference>
<organism evidence="7 8">
    <name type="scientific">Heliomicrobium gestii</name>
    <name type="common">Heliobacterium gestii</name>
    <dbReference type="NCBI Taxonomy" id="2699"/>
    <lineage>
        <taxon>Bacteria</taxon>
        <taxon>Bacillati</taxon>
        <taxon>Bacillota</taxon>
        <taxon>Clostridia</taxon>
        <taxon>Eubacteriales</taxon>
        <taxon>Heliobacteriaceae</taxon>
        <taxon>Heliomicrobium</taxon>
    </lineage>
</organism>
<dbReference type="Gene3D" id="3.40.109.10">
    <property type="entry name" value="NADH Oxidase"/>
    <property type="match status" value="1"/>
</dbReference>
<accession>A0A845LD82</accession>
<keyword evidence="5" id="KW-0411">Iron-sulfur</keyword>
<evidence type="ECO:0000256" key="5">
    <source>
        <dbReference type="ARBA" id="ARBA00023014"/>
    </source>
</evidence>
<dbReference type="GO" id="GO:0046872">
    <property type="term" value="F:metal ion binding"/>
    <property type="evidence" value="ECO:0007669"/>
    <property type="project" value="UniProtKB-KW"/>
</dbReference>
<evidence type="ECO:0000259" key="6">
    <source>
        <dbReference type="PROSITE" id="PS51379"/>
    </source>
</evidence>
<dbReference type="SUPFAM" id="SSF54862">
    <property type="entry name" value="4Fe-4S ferredoxins"/>
    <property type="match status" value="1"/>
</dbReference>
<name>A0A845LD82_HELGE</name>
<dbReference type="GO" id="GO:0051536">
    <property type="term" value="F:iron-sulfur cluster binding"/>
    <property type="evidence" value="ECO:0007669"/>
    <property type="project" value="UniProtKB-KW"/>
</dbReference>
<evidence type="ECO:0000256" key="2">
    <source>
        <dbReference type="ARBA" id="ARBA00022723"/>
    </source>
</evidence>
<evidence type="ECO:0000313" key="8">
    <source>
        <dbReference type="Proteomes" id="UP000471031"/>
    </source>
</evidence>
<dbReference type="OrthoDB" id="368873at2"/>
<dbReference type="GO" id="GO:0016491">
    <property type="term" value="F:oxidoreductase activity"/>
    <property type="evidence" value="ECO:0007669"/>
    <property type="project" value="UniProtKB-KW"/>
</dbReference>
<dbReference type="SUPFAM" id="SSF55469">
    <property type="entry name" value="FMN-dependent nitroreductase-like"/>
    <property type="match status" value="1"/>
</dbReference>
<dbReference type="AlphaFoldDB" id="A0A845LD82"/>
<dbReference type="InterPro" id="IPR017896">
    <property type="entry name" value="4Fe4S_Fe-S-bd"/>
</dbReference>
<reference evidence="7 8" key="1">
    <citation type="submission" date="2020-01" db="EMBL/GenBank/DDBJ databases">
        <title>Whole genome sequence of Heliobacterium gestii DSM 11169.</title>
        <authorList>
            <person name="Kyndt J.A."/>
            <person name="Meyer T.E."/>
        </authorList>
    </citation>
    <scope>NUCLEOTIDE SEQUENCE [LARGE SCALE GENOMIC DNA]</scope>
    <source>
        <strain evidence="7 8">DSM 11169</strain>
    </source>
</reference>
<keyword evidence="4" id="KW-0408">Iron</keyword>
<dbReference type="EMBL" id="WXEX01000005">
    <property type="protein sequence ID" value="MZP42890.1"/>
    <property type="molecule type" value="Genomic_DNA"/>
</dbReference>
<keyword evidence="2" id="KW-0479">Metal-binding</keyword>
<dbReference type="InterPro" id="IPR029479">
    <property type="entry name" value="Nitroreductase"/>
</dbReference>
<feature type="domain" description="4Fe-4S ferredoxin-type" evidence="6">
    <location>
        <begin position="40"/>
        <end position="60"/>
    </location>
</feature>
<feature type="domain" description="4Fe-4S ferredoxin-type" evidence="6">
    <location>
        <begin position="2"/>
        <end position="31"/>
    </location>
</feature>
<keyword evidence="3" id="KW-0560">Oxidoreductase</keyword>
<dbReference type="Pfam" id="PF13237">
    <property type="entry name" value="Fer4_10"/>
    <property type="match status" value="1"/>
</dbReference>